<comment type="caution">
    <text evidence="1">The sequence shown here is derived from an EMBL/GenBank/DDBJ whole genome shotgun (WGS) entry which is preliminary data.</text>
</comment>
<proteinExistence type="predicted"/>
<accession>A0ACC2I8E0</accession>
<protein>
    <submittedName>
        <fullName evidence="1">Uncharacterized protein</fullName>
    </submittedName>
</protein>
<sequence length="407" mass="46947">MVREDMRGPRYRNSWHPGEGPTIQHTDRGKRARSPESPVRTGPSSSTWTPRPSARVFPDYNERPASAQPFKNPNLIPVVPRRSHAMETFSPTVGSQQDREVDEERLPQIWHPSIDDLVRRTAHDYDMIMNYERDAEGGQRWLPEDIERIRVVGKNLHRDIFNLRRWPRVVAQHGDQDKHMMIQIKRDANLLKLLCERVQMAIVKYEQKCEFELLRDGVYAQDEDGNFYKPMALHQHVAESGYQQYVPHPSTEYYELKRKGESYSNISRLRAPPNDVNCLQPKGSLDFDGTTHTATSKDEAVYPEPEATRQPVLRYSGRAPGGGSPKYYLDSPPTHHRRSPSPTPSCEPPNSNVPPVRTTSDTKLRGRVRSNKYERDGKSRRQAKMDKARERSPRPAAGHLGKHKLYY</sequence>
<dbReference type="Proteomes" id="UP001153331">
    <property type="component" value="Unassembled WGS sequence"/>
</dbReference>
<keyword evidence="2" id="KW-1185">Reference proteome</keyword>
<gene>
    <name evidence="1" type="ORF">OPT61_g5958</name>
</gene>
<evidence type="ECO:0000313" key="2">
    <source>
        <dbReference type="Proteomes" id="UP001153331"/>
    </source>
</evidence>
<name>A0ACC2I8E0_9PLEO</name>
<dbReference type="EMBL" id="JAPHNI010000405">
    <property type="protein sequence ID" value="KAJ8111450.1"/>
    <property type="molecule type" value="Genomic_DNA"/>
</dbReference>
<reference evidence="1" key="1">
    <citation type="submission" date="2022-11" db="EMBL/GenBank/DDBJ databases">
        <title>Genome Sequence of Boeremia exigua.</title>
        <authorList>
            <person name="Buettner E."/>
        </authorList>
    </citation>
    <scope>NUCLEOTIDE SEQUENCE</scope>
    <source>
        <strain evidence="1">CU02</strain>
    </source>
</reference>
<organism evidence="1 2">
    <name type="scientific">Boeremia exigua</name>
    <dbReference type="NCBI Taxonomy" id="749465"/>
    <lineage>
        <taxon>Eukaryota</taxon>
        <taxon>Fungi</taxon>
        <taxon>Dikarya</taxon>
        <taxon>Ascomycota</taxon>
        <taxon>Pezizomycotina</taxon>
        <taxon>Dothideomycetes</taxon>
        <taxon>Pleosporomycetidae</taxon>
        <taxon>Pleosporales</taxon>
        <taxon>Pleosporineae</taxon>
        <taxon>Didymellaceae</taxon>
        <taxon>Boeremia</taxon>
    </lineage>
</organism>
<evidence type="ECO:0000313" key="1">
    <source>
        <dbReference type="EMBL" id="KAJ8111450.1"/>
    </source>
</evidence>